<proteinExistence type="predicted"/>
<keyword evidence="2" id="KW-1185">Reference proteome</keyword>
<dbReference type="GeneID" id="17526660"/>
<dbReference type="KEGG" id="vg:17526660"/>
<gene>
    <name evidence="1" type="ORF">CampHawk_113</name>
</gene>
<organism evidence="1 2">
    <name type="scientific">Bacillus phage CampHawk</name>
    <dbReference type="NCBI Taxonomy" id="1406783"/>
    <lineage>
        <taxon>Viruses</taxon>
        <taxon>Duplodnaviria</taxon>
        <taxon>Heunggongvirae</taxon>
        <taxon>Uroviricota</taxon>
        <taxon>Caudoviricetes</taxon>
        <taxon>Herelleviridae</taxon>
        <taxon>Spounavirinae</taxon>
        <taxon>Okubovirus</taxon>
        <taxon>Okubovirus camphawk</taxon>
    </lineage>
</organism>
<evidence type="ECO:0000313" key="1">
    <source>
        <dbReference type="EMBL" id="AGY46991.1"/>
    </source>
</evidence>
<dbReference type="EMBL" id="KF669649">
    <property type="protein sequence ID" value="AGY46991.1"/>
    <property type="molecule type" value="Genomic_DNA"/>
</dbReference>
<name>U5PTE0_9CAUD</name>
<dbReference type="Proteomes" id="UP000017646">
    <property type="component" value="Segment"/>
</dbReference>
<protein>
    <submittedName>
        <fullName evidence="1">Uncharacterized protein</fullName>
    </submittedName>
</protein>
<sequence length="42" mass="4974">MSDFKIKAMVEHGGSMWTLNQLFQKVSGYPDHYVTDKRTNRR</sequence>
<dbReference type="RefSeq" id="YP_008770047.1">
    <property type="nucleotide sequence ID" value="NC_022761.1"/>
</dbReference>
<reference evidence="1 2" key="1">
    <citation type="journal article" date="2013" name="Genome Announc.">
        <title>Complete Genome of Bacillus subtilis Myophage CampHawk.</title>
        <authorList>
            <person name="Ritz M.P."/>
            <person name="Perl A.L."/>
            <person name="Colquhoun J.M."/>
            <person name="Chamakura K.R."/>
            <person name="Kuty Everett G.F."/>
        </authorList>
    </citation>
    <scope>NUCLEOTIDE SEQUENCE [LARGE SCALE GENOMIC DNA]</scope>
</reference>
<evidence type="ECO:0000313" key="2">
    <source>
        <dbReference type="Proteomes" id="UP000017646"/>
    </source>
</evidence>
<accession>U5PTE0</accession>